<reference evidence="2" key="2">
    <citation type="journal article" date="2015" name="Fish Shellfish Immunol.">
        <title>Early steps in the European eel (Anguilla anguilla)-Vibrio vulnificus interaction in the gills: Role of the RtxA13 toxin.</title>
        <authorList>
            <person name="Callol A."/>
            <person name="Pajuelo D."/>
            <person name="Ebbesson L."/>
            <person name="Teles M."/>
            <person name="MacKenzie S."/>
            <person name="Amaro C."/>
        </authorList>
    </citation>
    <scope>NUCLEOTIDE SEQUENCE</scope>
</reference>
<proteinExistence type="predicted"/>
<organism evidence="2">
    <name type="scientific">Anguilla anguilla</name>
    <name type="common">European freshwater eel</name>
    <name type="synonym">Muraena anguilla</name>
    <dbReference type="NCBI Taxonomy" id="7936"/>
    <lineage>
        <taxon>Eukaryota</taxon>
        <taxon>Metazoa</taxon>
        <taxon>Chordata</taxon>
        <taxon>Craniata</taxon>
        <taxon>Vertebrata</taxon>
        <taxon>Euteleostomi</taxon>
        <taxon>Actinopterygii</taxon>
        <taxon>Neopterygii</taxon>
        <taxon>Teleostei</taxon>
        <taxon>Anguilliformes</taxon>
        <taxon>Anguillidae</taxon>
        <taxon>Anguilla</taxon>
    </lineage>
</organism>
<feature type="region of interest" description="Disordered" evidence="1">
    <location>
        <begin position="1"/>
        <end position="26"/>
    </location>
</feature>
<feature type="compositionally biased region" description="Polar residues" evidence="1">
    <location>
        <begin position="1"/>
        <end position="10"/>
    </location>
</feature>
<dbReference type="EMBL" id="GBXM01106304">
    <property type="protein sequence ID" value="JAH02273.1"/>
    <property type="molecule type" value="Transcribed_RNA"/>
</dbReference>
<accession>A0A0E9PEL7</accession>
<dbReference type="AlphaFoldDB" id="A0A0E9PEL7"/>
<evidence type="ECO:0000313" key="2">
    <source>
        <dbReference type="EMBL" id="JAH02273.1"/>
    </source>
</evidence>
<name>A0A0E9PEL7_ANGAN</name>
<evidence type="ECO:0000256" key="1">
    <source>
        <dbReference type="SAM" id="MobiDB-lite"/>
    </source>
</evidence>
<reference evidence="2" key="1">
    <citation type="submission" date="2014-11" db="EMBL/GenBank/DDBJ databases">
        <authorList>
            <person name="Amaro Gonzalez C."/>
        </authorList>
    </citation>
    <scope>NUCLEOTIDE SEQUENCE</scope>
</reference>
<protein>
    <submittedName>
        <fullName evidence="2">Uncharacterized protein</fullName>
    </submittedName>
</protein>
<sequence>MCSASLNQRGQDARWALPSETHLDQG</sequence>